<reference evidence="1" key="1">
    <citation type="journal article" date="2007" name="Environ. Microbiol.">
        <title>Quantitative distribution of presumptive archaeal and bacterial nitrifiers in Monterey Bay and the North Pacific Subtropical Gyre.</title>
        <authorList>
            <person name="Mincer T.J."/>
            <person name="Church M.J."/>
            <person name="Taylor L.T."/>
            <person name="Preston C."/>
            <person name="Karl D.M."/>
            <person name="Delong E.F."/>
        </authorList>
    </citation>
    <scope>NUCLEOTIDE SEQUENCE</scope>
</reference>
<protein>
    <submittedName>
        <fullName evidence="1">Helicase</fullName>
    </submittedName>
</protein>
<dbReference type="AlphaFoldDB" id="A4GJ61"/>
<sequence>MPKVNTFKVKVQTGQQGMSEPVHFNFNNHNMPFENVTGSTGAGETFEGSFEVNSFAHSLTLIGPQSGKWGIEKITVEYDCENEKPYTVKFGGVNLDESTEVNIWQDPPVLAFDV</sequence>
<accession>A4GJ61</accession>
<organism evidence="1">
    <name type="scientific">uncultured marine Nitrospinaceae bacterium</name>
    <dbReference type="NCBI Taxonomy" id="482920"/>
    <lineage>
        <taxon>Bacteria</taxon>
        <taxon>Pseudomonadati</taxon>
        <taxon>Nitrospinota/Tectimicrobiota group</taxon>
        <taxon>Nitrospinota</taxon>
        <taxon>Nitrospinia</taxon>
        <taxon>Nitrospinales</taxon>
        <taxon>Nitrospinaceae</taxon>
        <taxon>environmental samples</taxon>
    </lineage>
</organism>
<dbReference type="EMBL" id="EF106972">
    <property type="protein sequence ID" value="ABK80654.1"/>
    <property type="molecule type" value="Genomic_DNA"/>
</dbReference>
<name>A4GJ61_9BACT</name>
<keyword evidence="1" id="KW-0347">Helicase</keyword>
<keyword evidence="1" id="KW-0378">Hydrolase</keyword>
<dbReference type="GO" id="GO:0004386">
    <property type="term" value="F:helicase activity"/>
    <property type="evidence" value="ECO:0007669"/>
    <property type="project" value="UniProtKB-KW"/>
</dbReference>
<keyword evidence="1" id="KW-0547">Nucleotide-binding</keyword>
<proteinExistence type="predicted"/>
<keyword evidence="1" id="KW-0067">ATP-binding</keyword>
<evidence type="ECO:0000313" key="1">
    <source>
        <dbReference type="EMBL" id="ABK80654.1"/>
    </source>
</evidence>